<proteinExistence type="predicted"/>
<geneLocation type="plasmid" evidence="1">
    <name>pQBR57</name>
</geneLocation>
<evidence type="ECO:0000313" key="1">
    <source>
        <dbReference type="EMBL" id="CEK42378.1"/>
    </source>
</evidence>
<dbReference type="EMBL" id="LN713926">
    <property type="protein sequence ID" value="CEK42378.1"/>
    <property type="molecule type" value="Genomic_DNA"/>
</dbReference>
<keyword evidence="1" id="KW-0614">Plasmid</keyword>
<reference evidence="1" key="1">
    <citation type="submission" date="2014-12" db="EMBL/GenBank/DDBJ databases">
        <authorList>
            <person name="Hall J."/>
        </authorList>
    </citation>
    <scope>NUCLEOTIDE SEQUENCE [LARGE SCALE GENOMIC DNA]</scope>
    <source>
        <strain evidence="1">SBW25</strain>
        <plasmid evidence="1">pQBR57</plasmid>
    </source>
</reference>
<gene>
    <name evidence="1" type="ORF">PQBR57_0425</name>
</gene>
<name>A0A0G4E5T0_PSEFS</name>
<sequence length="278" mass="30570">MNARKVIFALGSLDPEMRAIRWMLANAGYRYAYANRFGRRCNSSNAYNADELTKQVKDDQQIVWVECRSQAFVAGRDIIADHHNEGDPGYSATPDQFWEGSSIGQVANLIGCCRPEQRLIAASDHCLSAAMRGECKGIDPDELMSWRITARAAMGDMQPWLLKRMITRAIDRLDSLPRIDFGGMQIVDGSFDATPELRDAAAVAGVPIITTRKNAAGNVKVGLYGAPPDVVTGWMAAMRDSSFVDHTYGNPNREYAGAVLSIEASNRLVAANRPNQKI</sequence>
<dbReference type="AlphaFoldDB" id="A0A0G4E5T0"/>
<organism evidence="1">
    <name type="scientific">Pseudomonas fluorescens (strain SBW25)</name>
    <dbReference type="NCBI Taxonomy" id="216595"/>
    <lineage>
        <taxon>Bacteria</taxon>
        <taxon>Pseudomonadati</taxon>
        <taxon>Pseudomonadota</taxon>
        <taxon>Gammaproteobacteria</taxon>
        <taxon>Pseudomonadales</taxon>
        <taxon>Pseudomonadaceae</taxon>
        <taxon>Pseudomonas</taxon>
    </lineage>
</organism>
<reference evidence="1" key="2">
    <citation type="submission" date="2015-06" db="EMBL/GenBank/DDBJ databases">
        <title>Environmentally co-occuring mercury resistance plasmids are genetically and phenotypically diverse and confer variable context-dependent fitness effects.</title>
        <authorList>
            <person name="Hall J.P.J."/>
            <person name="Harrison E."/>
            <person name="Lilley A.K."/>
            <person name="Paterson S."/>
            <person name="Spiers A.J."/>
            <person name="Brockhurst M.A."/>
        </authorList>
    </citation>
    <scope>NUCLEOTIDE SEQUENCE [LARGE SCALE GENOMIC DNA]</scope>
    <source>
        <strain evidence="1">SBW25</strain>
        <plasmid evidence="1">pQBR57</plasmid>
    </source>
</reference>
<accession>A0A0G4E5T0</accession>
<protein>
    <submittedName>
        <fullName evidence="1">Uncharacterized protein</fullName>
    </submittedName>
</protein>
<dbReference type="RefSeq" id="WP_192963525.1">
    <property type="nucleotide sequence ID" value="NZ_LN713926.1"/>
</dbReference>